<evidence type="ECO:0000256" key="12">
    <source>
        <dbReference type="HAMAP-Rule" id="MF_03107"/>
    </source>
</evidence>
<comment type="catalytic activity">
    <reaction evidence="12">
        <text>a very-long-chain (3R)-3-hydroxyacyl-CoA + NADP(+) = a very-long-chain 3-oxoacyl-CoA + NADPH + H(+)</text>
        <dbReference type="Rhea" id="RHEA:48680"/>
        <dbReference type="ChEBI" id="CHEBI:15378"/>
        <dbReference type="ChEBI" id="CHEBI:57783"/>
        <dbReference type="ChEBI" id="CHEBI:58349"/>
        <dbReference type="ChEBI" id="CHEBI:85440"/>
        <dbReference type="ChEBI" id="CHEBI:90725"/>
        <dbReference type="EC" id="1.1.1.330"/>
    </reaction>
</comment>
<proteinExistence type="inferred from homology"/>
<feature type="transmembrane region" description="Helical" evidence="13">
    <location>
        <begin position="16"/>
        <end position="41"/>
    </location>
</feature>
<dbReference type="PRINTS" id="PR00080">
    <property type="entry name" value="SDRFAMILY"/>
</dbReference>
<keyword evidence="2 12" id="KW-0444">Lipid biosynthesis</keyword>
<gene>
    <name evidence="14" type="ORF">RHS04_04942</name>
</gene>
<feature type="binding site" evidence="12">
    <location>
        <position position="198"/>
    </location>
    <ligand>
        <name>substrate</name>
    </ligand>
</feature>
<dbReference type="FunFam" id="3.40.50.720:FF:000137">
    <property type="entry name" value="Hydroxysteroid (17-beta) dehydrogenase 3"/>
    <property type="match status" value="1"/>
</dbReference>
<dbReference type="PANTHER" id="PTHR43086:SF2">
    <property type="entry name" value="HYDROXYSTEROID DEHYDROGENASE-LIKE PROTEIN 1"/>
    <property type="match status" value="1"/>
</dbReference>
<keyword evidence="3 12" id="KW-0812">Transmembrane</keyword>
<comment type="caution">
    <text evidence="14">The sequence shown here is derived from an EMBL/GenBank/DDBJ whole genome shotgun (WGS) entry which is preliminary data.</text>
</comment>
<dbReference type="InterPro" id="IPR002347">
    <property type="entry name" value="SDR_fam"/>
</dbReference>
<feature type="active site" description="Proton acceptor" evidence="12">
    <location>
        <position position="211"/>
    </location>
</feature>
<dbReference type="Gene3D" id="3.40.50.720">
    <property type="entry name" value="NAD(P)-binding Rossmann-like Domain"/>
    <property type="match status" value="1"/>
</dbReference>
<keyword evidence="4 12" id="KW-0256">Endoplasmic reticulum</keyword>
<keyword evidence="11 12" id="KW-0275">Fatty acid biosynthesis</keyword>
<evidence type="ECO:0000256" key="11">
    <source>
        <dbReference type="ARBA" id="ARBA00023160"/>
    </source>
</evidence>
<evidence type="ECO:0000256" key="1">
    <source>
        <dbReference type="ARBA" id="ARBA00005194"/>
    </source>
</evidence>
<keyword evidence="9 12" id="KW-0443">Lipid metabolism</keyword>
<dbReference type="EMBL" id="JACYCC010000038">
    <property type="protein sequence ID" value="KAF8678876.1"/>
    <property type="molecule type" value="Genomic_DNA"/>
</dbReference>
<evidence type="ECO:0000256" key="9">
    <source>
        <dbReference type="ARBA" id="ARBA00023098"/>
    </source>
</evidence>
<dbReference type="UniPathway" id="UPA00094"/>
<dbReference type="Proteomes" id="UP000650582">
    <property type="component" value="Unassembled WGS sequence"/>
</dbReference>
<comment type="subcellular location">
    <subcellularLocation>
        <location evidence="12">Endoplasmic reticulum membrane</location>
        <topology evidence="12">Single-pass membrane protein</topology>
    </subcellularLocation>
</comment>
<dbReference type="CDD" id="cd05356">
    <property type="entry name" value="17beta-HSD1_like_SDR_c"/>
    <property type="match status" value="1"/>
</dbReference>
<keyword evidence="6 12" id="KW-0521">NADP</keyword>
<keyword evidence="8 12" id="KW-0560">Oxidoreductase</keyword>
<evidence type="ECO:0000256" key="8">
    <source>
        <dbReference type="ARBA" id="ARBA00023002"/>
    </source>
</evidence>
<evidence type="ECO:0000256" key="2">
    <source>
        <dbReference type="ARBA" id="ARBA00022516"/>
    </source>
</evidence>
<evidence type="ECO:0000313" key="14">
    <source>
        <dbReference type="EMBL" id="KAF8678876.1"/>
    </source>
</evidence>
<dbReference type="PANTHER" id="PTHR43086">
    <property type="entry name" value="VERY-LONG-CHAIN 3-OXOOACYL-COA REDUCTASE"/>
    <property type="match status" value="1"/>
</dbReference>
<accession>A0A8H7H6F8</accession>
<keyword evidence="5 12" id="KW-0276">Fatty acid metabolism</keyword>
<evidence type="ECO:0000256" key="13">
    <source>
        <dbReference type="SAM" id="Phobius"/>
    </source>
</evidence>
<feature type="transmembrane region" description="Helical" evidence="13">
    <location>
        <begin position="533"/>
        <end position="553"/>
    </location>
</feature>
<evidence type="ECO:0000313" key="15">
    <source>
        <dbReference type="Proteomes" id="UP000650582"/>
    </source>
</evidence>
<dbReference type="GO" id="GO:0141040">
    <property type="term" value="F:very-long-chain 3-oxoacyl-CoA reductase activity"/>
    <property type="evidence" value="ECO:0007669"/>
    <property type="project" value="UniProtKB-EC"/>
</dbReference>
<evidence type="ECO:0000256" key="5">
    <source>
        <dbReference type="ARBA" id="ARBA00022832"/>
    </source>
</evidence>
<evidence type="ECO:0000256" key="7">
    <source>
        <dbReference type="ARBA" id="ARBA00022989"/>
    </source>
</evidence>
<dbReference type="InterPro" id="IPR027533">
    <property type="entry name" value="3_ketoreductase_fungal"/>
</dbReference>
<name>A0A8H7H6F8_9AGAM</name>
<evidence type="ECO:0000256" key="3">
    <source>
        <dbReference type="ARBA" id="ARBA00022692"/>
    </source>
</evidence>
<sequence length="590" mass="64932">MGLCDTFKSVSDSHTCVALTLSAIGAAALVGFGLSFVQFVLQTFVLSGHSLKKYGAKNGAWAVVTGATDGIGREFASQLAKAGFNILIASRTQEKLDAFASELQSKYSVSTKTYAIDFARRDTEAYAGLATIFEGLDVGVLVNNVGKSHDIPADFHEIPLIDHEDIVEINVNATIKVTRLIVPGMITRRRGLILNLGSFAGAVPSPMLATYSGSKAFLSTWSRALAAELAPRGVDVQLVNTYFVVSSMSKIRRATSMIPLPSTYVRSVLSKIGLQGDFTTPYWAHGVLAYAMNFAPSAWLIKYTLNLHKDIRRRALKKREREAAAAKKETVRGTTVTCAGWSVSQAASLKPHLIDHEASHSKSLVWTSLSNTTLIFSSGGGAGFGVTRSSVQPAPPQTPFPILRSELELCSLSGPSHSIDTLFSLTIVRLNYTDRRRDPLIDPLRGGQAFYDPPIPELLVASFLTMCFALWMMFVIYRRYGHRILTKTWFELLWLFILWGLWLGGAASAAALWPNLNWCQIYKPCRILVALMAFAWMGFIILTFLMVGTLFVASTRGGWYDHTHSEWSFDTRGDGLQNGQGTKHRTYPRY</sequence>
<dbReference type="InterPro" id="IPR036291">
    <property type="entry name" value="NAD(P)-bd_dom_sf"/>
</dbReference>
<dbReference type="Pfam" id="PF00106">
    <property type="entry name" value="adh_short"/>
    <property type="match status" value="1"/>
</dbReference>
<protein>
    <recommendedName>
        <fullName evidence="12">Very-long-chain 3-oxoacyl-CoA reductase</fullName>
        <ecNumber evidence="12">1.1.1.330</ecNumber>
    </recommendedName>
    <alternativeName>
        <fullName evidence="12">3-ketoacyl-CoA reductase</fullName>
        <shortName evidence="12">3-ketoreductase</shortName>
        <shortName evidence="12">KAR</shortName>
    </alternativeName>
    <alternativeName>
        <fullName evidence="12">Microsomal beta-keto-reductase</fullName>
    </alternativeName>
</protein>
<comment type="pathway">
    <text evidence="1">Lipid metabolism; fatty acid biosynthesis.</text>
</comment>
<dbReference type="AlphaFoldDB" id="A0A8H7H6F8"/>
<comment type="function">
    <text evidence="12">Component of the microsomal membrane bound fatty acid elongation system, which produces the 26-carbon very long-chain fatty acids (VLCFA) from palmitate. Catalyzes the reduction of the 3-ketoacyl-CoA intermediate that is formed in each cycle of fatty acid elongation. VLCFAs serve as precursors for ceramide and sphingolipids.</text>
</comment>
<dbReference type="PRINTS" id="PR00081">
    <property type="entry name" value="GDHRDH"/>
</dbReference>
<dbReference type="GO" id="GO:0045703">
    <property type="term" value="F:ketoreductase activity"/>
    <property type="evidence" value="ECO:0007669"/>
    <property type="project" value="UniProtKB-UniRule"/>
</dbReference>
<dbReference type="PROSITE" id="PS00061">
    <property type="entry name" value="ADH_SHORT"/>
    <property type="match status" value="1"/>
</dbReference>
<feature type="transmembrane region" description="Helical" evidence="13">
    <location>
        <begin position="489"/>
        <end position="513"/>
    </location>
</feature>
<comment type="similarity">
    <text evidence="12">Belongs to the short-chain dehydrogenases/reductases (SDR) family.</text>
</comment>
<reference evidence="14" key="1">
    <citation type="submission" date="2020-09" db="EMBL/GenBank/DDBJ databases">
        <title>Comparative genome analyses of four rice-infecting Rhizoctonia solani isolates reveal extensive enrichment of homogalacturonan modification genes.</title>
        <authorList>
            <person name="Lee D.-Y."/>
            <person name="Jeon J."/>
            <person name="Kim K.-T."/>
            <person name="Cheong K."/>
            <person name="Song H."/>
            <person name="Choi G."/>
            <person name="Ko J."/>
            <person name="Opiyo S.O."/>
            <person name="Zuo S."/>
            <person name="Madhav S."/>
            <person name="Lee Y.-H."/>
            <person name="Wang G.-L."/>
        </authorList>
    </citation>
    <scope>NUCLEOTIDE SEQUENCE</scope>
    <source>
        <strain evidence="14">AG1-IA YN-7</strain>
    </source>
</reference>
<dbReference type="EC" id="1.1.1.330" evidence="12"/>
<keyword evidence="7 12" id="KW-1133">Transmembrane helix</keyword>
<organism evidence="14 15">
    <name type="scientific">Rhizoctonia solani</name>
    <dbReference type="NCBI Taxonomy" id="456999"/>
    <lineage>
        <taxon>Eukaryota</taxon>
        <taxon>Fungi</taxon>
        <taxon>Dikarya</taxon>
        <taxon>Basidiomycota</taxon>
        <taxon>Agaricomycotina</taxon>
        <taxon>Agaricomycetes</taxon>
        <taxon>Cantharellales</taxon>
        <taxon>Ceratobasidiaceae</taxon>
        <taxon>Rhizoctonia</taxon>
    </lineage>
</organism>
<evidence type="ECO:0000256" key="4">
    <source>
        <dbReference type="ARBA" id="ARBA00022824"/>
    </source>
</evidence>
<dbReference type="GO" id="GO:0005789">
    <property type="term" value="C:endoplasmic reticulum membrane"/>
    <property type="evidence" value="ECO:0007669"/>
    <property type="project" value="UniProtKB-SubCell"/>
</dbReference>
<keyword evidence="10 12" id="KW-0472">Membrane</keyword>
<evidence type="ECO:0000256" key="10">
    <source>
        <dbReference type="ARBA" id="ARBA00023136"/>
    </source>
</evidence>
<evidence type="ECO:0000256" key="6">
    <source>
        <dbReference type="ARBA" id="ARBA00022857"/>
    </source>
</evidence>
<dbReference type="SUPFAM" id="SSF51735">
    <property type="entry name" value="NAD(P)-binding Rossmann-fold domains"/>
    <property type="match status" value="1"/>
</dbReference>
<dbReference type="HAMAP" id="MF_03107">
    <property type="entry name" value="3_ketoreductase"/>
    <property type="match status" value="1"/>
</dbReference>
<dbReference type="InterPro" id="IPR020904">
    <property type="entry name" value="Sc_DH/Rdtase_CS"/>
</dbReference>
<dbReference type="GO" id="GO:0030497">
    <property type="term" value="P:fatty acid elongation"/>
    <property type="evidence" value="ECO:0007669"/>
    <property type="project" value="UniProtKB-UniRule"/>
</dbReference>
<feature type="transmembrane region" description="Helical" evidence="13">
    <location>
        <begin position="458"/>
        <end position="477"/>
    </location>
</feature>